<dbReference type="EMBL" id="SWMU01000003">
    <property type="protein sequence ID" value="TKS56043.1"/>
    <property type="molecule type" value="Genomic_DNA"/>
</dbReference>
<dbReference type="SUPFAM" id="SSF52833">
    <property type="entry name" value="Thioredoxin-like"/>
    <property type="match status" value="1"/>
</dbReference>
<gene>
    <name evidence="1" type="ORF">FCN74_08435</name>
</gene>
<protein>
    <recommendedName>
        <fullName evidence="3">Thioredoxin-like fold domain-containing protein</fullName>
    </recommendedName>
</protein>
<organism evidence="1 2">
    <name type="scientific">Mesohalobacter halotolerans</name>
    <dbReference type="NCBI Taxonomy" id="1883405"/>
    <lineage>
        <taxon>Bacteria</taxon>
        <taxon>Pseudomonadati</taxon>
        <taxon>Bacteroidota</taxon>
        <taxon>Flavobacteriia</taxon>
        <taxon>Flavobacteriales</taxon>
        <taxon>Flavobacteriaceae</taxon>
        <taxon>Mesohalobacter</taxon>
    </lineage>
</organism>
<proteinExistence type="predicted"/>
<dbReference type="OrthoDB" id="1134224at2"/>
<keyword evidence="2" id="KW-1185">Reference proteome</keyword>
<dbReference type="RefSeq" id="WP_138932157.1">
    <property type="nucleotide sequence ID" value="NZ_SWMU01000003.1"/>
</dbReference>
<evidence type="ECO:0008006" key="3">
    <source>
        <dbReference type="Google" id="ProtNLM"/>
    </source>
</evidence>
<dbReference type="AlphaFoldDB" id="A0A4U5TPW9"/>
<name>A0A4U5TPW9_9FLAO</name>
<reference evidence="1 2" key="1">
    <citation type="submission" date="2019-04" db="EMBL/GenBank/DDBJ databases">
        <title>Psychroflexus halotolerans sp. nov., isolated from a marine solar saltern.</title>
        <authorList>
            <person name="Feng X."/>
        </authorList>
    </citation>
    <scope>NUCLEOTIDE SEQUENCE [LARGE SCALE GENOMIC DNA]</scope>
    <source>
        <strain evidence="1 2">WDS2C27</strain>
    </source>
</reference>
<evidence type="ECO:0000313" key="2">
    <source>
        <dbReference type="Proteomes" id="UP000306552"/>
    </source>
</evidence>
<comment type="caution">
    <text evidence="1">The sequence shown here is derived from an EMBL/GenBank/DDBJ whole genome shotgun (WGS) entry which is preliminary data.</text>
</comment>
<evidence type="ECO:0000313" key="1">
    <source>
        <dbReference type="EMBL" id="TKS56043.1"/>
    </source>
</evidence>
<dbReference type="Proteomes" id="UP000306552">
    <property type="component" value="Unassembled WGS sequence"/>
</dbReference>
<sequence length="219" mass="26117">MKRIFFICILVWSFCQSYSQNQFSSKVYFSEQIATNINHYKYKIKKAKAANDYPEVARLYKDFINQKLIGSYLDDFNVDCFNRKKNNLGDFEKPLVLLTYADWSGPIQEEIELYNSYVEVLHDKIDFLCLIWGSRKKARRMRKLFHKKTEILYVNELRNRDEHTVRMLKHALGLPTIILTNAEKKIIDIIKPTPTFPNLFQYKFEENFTQAINMIKDSK</sequence>
<dbReference type="InterPro" id="IPR036249">
    <property type="entry name" value="Thioredoxin-like_sf"/>
</dbReference>
<dbReference type="Gene3D" id="3.40.30.10">
    <property type="entry name" value="Glutaredoxin"/>
    <property type="match status" value="1"/>
</dbReference>
<accession>A0A4U5TPW9</accession>